<proteinExistence type="inferred from homology"/>
<dbReference type="CDD" id="cd01193">
    <property type="entry name" value="INT_IntI_C"/>
    <property type="match status" value="1"/>
</dbReference>
<dbReference type="SUPFAM" id="SSF56349">
    <property type="entry name" value="DNA breaking-rejoining enzymes"/>
    <property type="match status" value="1"/>
</dbReference>
<keyword evidence="4" id="KW-0233">DNA recombination</keyword>
<feature type="domain" description="Core-binding (CB)" evidence="7">
    <location>
        <begin position="145"/>
        <end position="228"/>
    </location>
</feature>
<evidence type="ECO:0000256" key="5">
    <source>
        <dbReference type="PROSITE-ProRule" id="PRU01248"/>
    </source>
</evidence>
<evidence type="ECO:0000256" key="1">
    <source>
        <dbReference type="ARBA" id="ARBA00008857"/>
    </source>
</evidence>
<reference evidence="8 9" key="1">
    <citation type="journal article" date="2023" name="Microorganisms">
        <title>Thiorhodovibrio frisius and Trv. litoralis spp. nov., Two Novel Members from a Clade of Fastidious Purple Sulfur Bacteria That Exhibit Unique Red-Shifted Light-Harvesting Capabilities.</title>
        <authorList>
            <person name="Methner A."/>
            <person name="Kuzyk S.B."/>
            <person name="Petersen J."/>
            <person name="Bauer S."/>
            <person name="Brinkmann H."/>
            <person name="Sichau K."/>
            <person name="Wanner G."/>
            <person name="Wolf J."/>
            <person name="Neumann-Schaal M."/>
            <person name="Henke P."/>
            <person name="Tank M."/>
            <person name="Sproer C."/>
            <person name="Bunk B."/>
            <person name="Overmann J."/>
        </authorList>
    </citation>
    <scope>NUCLEOTIDE SEQUENCE [LARGE SCALE GENOMIC DNA]</scope>
    <source>
        <strain evidence="8 9">DSM 6702</strain>
    </source>
</reference>
<dbReference type="InterPro" id="IPR011010">
    <property type="entry name" value="DNA_brk_join_enz"/>
</dbReference>
<dbReference type="Pfam" id="PF00589">
    <property type="entry name" value="Phage_integrase"/>
    <property type="match status" value="1"/>
</dbReference>
<dbReference type="Proteomes" id="UP001432180">
    <property type="component" value="Chromosome"/>
</dbReference>
<evidence type="ECO:0000313" key="8">
    <source>
        <dbReference type="EMBL" id="WPL19817.1"/>
    </source>
</evidence>
<evidence type="ECO:0000256" key="3">
    <source>
        <dbReference type="ARBA" id="ARBA00023125"/>
    </source>
</evidence>
<dbReference type="InterPro" id="IPR004107">
    <property type="entry name" value="Integrase_SAM-like_N"/>
</dbReference>
<dbReference type="InterPro" id="IPR013762">
    <property type="entry name" value="Integrase-like_cat_sf"/>
</dbReference>
<dbReference type="PANTHER" id="PTHR30349">
    <property type="entry name" value="PHAGE INTEGRASE-RELATED"/>
    <property type="match status" value="1"/>
</dbReference>
<evidence type="ECO:0000313" key="9">
    <source>
        <dbReference type="Proteomes" id="UP001432180"/>
    </source>
</evidence>
<dbReference type="InterPro" id="IPR050090">
    <property type="entry name" value="Tyrosine_recombinase_XerCD"/>
</dbReference>
<dbReference type="PANTHER" id="PTHR30349:SF64">
    <property type="entry name" value="PROPHAGE INTEGRASE INTD-RELATED"/>
    <property type="match status" value="1"/>
</dbReference>
<dbReference type="InterPro" id="IPR011946">
    <property type="entry name" value="Integrase_integron-type"/>
</dbReference>
<organism evidence="8 9">
    <name type="scientific">Thiorhodovibrio winogradskyi</name>
    <dbReference type="NCBI Taxonomy" id="77007"/>
    <lineage>
        <taxon>Bacteria</taxon>
        <taxon>Pseudomonadati</taxon>
        <taxon>Pseudomonadota</taxon>
        <taxon>Gammaproteobacteria</taxon>
        <taxon>Chromatiales</taxon>
        <taxon>Chromatiaceae</taxon>
        <taxon>Thiorhodovibrio</taxon>
    </lineage>
</organism>
<evidence type="ECO:0000256" key="4">
    <source>
        <dbReference type="ARBA" id="ARBA00023172"/>
    </source>
</evidence>
<protein>
    <submittedName>
        <fullName evidence="8">Tyrosine recombinase XerD</fullName>
    </submittedName>
</protein>
<dbReference type="Pfam" id="PF13495">
    <property type="entry name" value="Phage_int_SAM_4"/>
    <property type="match status" value="1"/>
</dbReference>
<evidence type="ECO:0000259" key="7">
    <source>
        <dbReference type="PROSITE" id="PS51900"/>
    </source>
</evidence>
<comment type="similarity">
    <text evidence="1">Belongs to the 'phage' integrase family.</text>
</comment>
<feature type="domain" description="Tyr recombinase" evidence="6">
    <location>
        <begin position="246"/>
        <end position="462"/>
    </location>
</feature>
<dbReference type="NCBIfam" id="TIGR02249">
    <property type="entry name" value="integrase_gron"/>
    <property type="match status" value="1"/>
</dbReference>
<evidence type="ECO:0000256" key="2">
    <source>
        <dbReference type="ARBA" id="ARBA00022908"/>
    </source>
</evidence>
<sequence>MDRFWARFIELARMKGVKENAIRWHVRRAEAYLKAVSGKRLAQHSVDDVTGYLEHAGRLGGIKDWQFAQTVDAIQNLLETANAPVAGQVDWGFWRDSARSLEADHPTIARETEPSGTGNAAEQLVSGIAFKPKRNARSPLDAVRENHSALLERMIAEIRRRKYSIRTEQAYETWVCRFILFCDNRDPTELGAERVRAFLEDLAVRGNVSASTQSQALNALAFLYQQVLGRSMDEMGDFVRAKRPKRLPVVLERSEVARLLTGIEGTQHLMAALLYGTGMRLMECVRLRVRDIDFAYPQIVVRDGKGQKDRVVPLPGRLEQPLREQLEKVRALHEQDLAQGFGEVFLPDALARKWPHAAKEWIWQYVFPSARLSVDPRSGKMRRHHVHENGLQKAVKAAGTRAGIAKKVNCHCLRHSFATHVLESGYDIRTVQELLGHADVSTTMIYTHVLNRGGQGVRSPLDGLL</sequence>
<dbReference type="EMBL" id="CP121472">
    <property type="protein sequence ID" value="WPL19817.1"/>
    <property type="molecule type" value="Genomic_DNA"/>
</dbReference>
<gene>
    <name evidence="8" type="primary">xerD_8</name>
    <name evidence="8" type="ORF">Thiowin_04962</name>
</gene>
<accession>A0ABZ0SG40</accession>
<dbReference type="PROSITE" id="PS51900">
    <property type="entry name" value="CB"/>
    <property type="match status" value="1"/>
</dbReference>
<dbReference type="InterPro" id="IPR044068">
    <property type="entry name" value="CB"/>
</dbReference>
<keyword evidence="3 5" id="KW-0238">DNA-binding</keyword>
<dbReference type="PROSITE" id="PS51898">
    <property type="entry name" value="TYR_RECOMBINASE"/>
    <property type="match status" value="1"/>
</dbReference>
<name>A0ABZ0SG40_9GAMM</name>
<keyword evidence="2" id="KW-0229">DNA integration</keyword>
<dbReference type="InterPro" id="IPR010998">
    <property type="entry name" value="Integrase_recombinase_N"/>
</dbReference>
<dbReference type="Gene3D" id="1.10.443.10">
    <property type="entry name" value="Intergrase catalytic core"/>
    <property type="match status" value="1"/>
</dbReference>
<keyword evidence="9" id="KW-1185">Reference proteome</keyword>
<evidence type="ECO:0000259" key="6">
    <source>
        <dbReference type="PROSITE" id="PS51898"/>
    </source>
</evidence>
<dbReference type="Gene3D" id="1.10.150.130">
    <property type="match status" value="1"/>
</dbReference>
<dbReference type="InterPro" id="IPR002104">
    <property type="entry name" value="Integrase_catalytic"/>
</dbReference>